<gene>
    <name evidence="12" type="ORF">DES53_101148</name>
</gene>
<dbReference type="OrthoDB" id="175560at2"/>
<dbReference type="GO" id="GO:0005524">
    <property type="term" value="F:ATP binding"/>
    <property type="evidence" value="ECO:0007669"/>
    <property type="project" value="UniProtKB-UniRule"/>
</dbReference>
<dbReference type="Gene3D" id="3.30.200.20">
    <property type="entry name" value="Phosphorylase Kinase, domain 1"/>
    <property type="match status" value="1"/>
</dbReference>
<keyword evidence="10" id="KW-1133">Transmembrane helix</keyword>
<dbReference type="PROSITE" id="PS50011">
    <property type="entry name" value="PROTEIN_KINASE_DOM"/>
    <property type="match status" value="1"/>
</dbReference>
<keyword evidence="1 7" id="KW-0853">WD repeat</keyword>
<evidence type="ECO:0000313" key="12">
    <source>
        <dbReference type="EMBL" id="RBP47351.1"/>
    </source>
</evidence>
<sequence>MATPAPANATTVCPVCGSPVPEQAPEALCPACLLKLATQSGQDGDGPFAGVGPPAEEPQRMTSTSFTAGSRVGAYEILREIGRGGMGKVYEARHTGLNRKVAIKILPWADFASPEQLERFRREAEAAARLQHPNIVTVHEWGHHESCPFMAMQLVENARSLADEIARGAIPLRRSAQLLATVARAVHFSHQHGILHRDIKPSNILLDDSGNPLLVDFGLARLDDAAFSLTRSDLVFGTPAYMSPEQAAGEDLTTASDVYSLGAVLYEALSGRPLFRGRTVAETIRQVVEREPQPLRVACGSMDRDLEIICLKCLEKKSERRYESALALAEDLERWLKDMPIRARASTVTSRAIKWARRRPGVASLSVALFFTALIGLVGVFIGWSEAVHAKKEQSKTLWTSLLSEARARRWSHQPGARYLAIESLQRAAAIRPSMELQNEAVAALAISDLRPAEVWEGNPDRQPVVALNPDFTLAAHALKDGTVVITERASSRQLATLPGEGLAASHLIRFSPDARWLAVGYLRPADRKMDVKVWDWQSSTIAHQWHGVHEGVLGFWSDGSRACVCKERELHIYRLKDGVLDRAPIAIPAEPTMVAVSPSGEYMATSFARGTDPTSGKSSMPEGRMMLLDLRPAEAKITWLDNAASVGRFSWHPRKNWLAVPSPRERTIRIWDADTAAVRQTIAGPLDNVYESVWNPGGELIATGSRDGSLKLWDATTGEMYVSQESTTEHLQFSADGSRLGVGQDGTRVRLFEVTSLGACRRLRSPSDGTVYRASWNHDGSLIGATTEKVRFWNAEGYELGSLQFQSPRSLFFCKESLIVTGGGGVWRWPMRTESAGKKLQVVLGEPVALTREPSHAYAALSADEQRLAVVFDDGVRVFNLVDAGSTPLVLAGHARAHTISMSPDGNLLATGTYALGNDVWVWNAQTGEVVRKLPIPGSAAVAFAVNGKWLITGSSEEFRCWDTTTWKPGAVHPKHDQIGDLIAMSPRGTVAAIPYARNKVKMVNAETLEDVGEPDCGPHAPLCFGPDGSQFLSANPQGFLFQWDMAWIRQEVARLKLDWKFPPLVHHPPPLVDEVILPESSIPR</sequence>
<feature type="transmembrane region" description="Helical" evidence="10">
    <location>
        <begin position="361"/>
        <end position="384"/>
    </location>
</feature>
<dbReference type="InterPro" id="IPR008271">
    <property type="entry name" value="Ser/Thr_kinase_AS"/>
</dbReference>
<evidence type="ECO:0000256" key="9">
    <source>
        <dbReference type="SAM" id="MobiDB-lite"/>
    </source>
</evidence>
<keyword evidence="10" id="KW-0812">Transmembrane</keyword>
<dbReference type="Gene3D" id="1.10.510.10">
    <property type="entry name" value="Transferase(Phosphotransferase) domain 1"/>
    <property type="match status" value="1"/>
</dbReference>
<evidence type="ECO:0000256" key="8">
    <source>
        <dbReference type="PROSITE-ProRule" id="PRU10141"/>
    </source>
</evidence>
<dbReference type="Pfam" id="PF00069">
    <property type="entry name" value="Pkinase"/>
    <property type="match status" value="1"/>
</dbReference>
<keyword evidence="13" id="KW-1185">Reference proteome</keyword>
<keyword evidence="3" id="KW-0677">Repeat</keyword>
<dbReference type="SMART" id="SM00220">
    <property type="entry name" value="S_TKc"/>
    <property type="match status" value="1"/>
</dbReference>
<dbReference type="InterPro" id="IPR000719">
    <property type="entry name" value="Prot_kinase_dom"/>
</dbReference>
<keyword evidence="6 8" id="KW-0067">ATP-binding</keyword>
<dbReference type="PROSITE" id="PS00678">
    <property type="entry name" value="WD_REPEATS_1"/>
    <property type="match status" value="1"/>
</dbReference>
<dbReference type="InterPro" id="IPR011048">
    <property type="entry name" value="Haem_d1_sf"/>
</dbReference>
<evidence type="ECO:0000256" key="2">
    <source>
        <dbReference type="ARBA" id="ARBA00022679"/>
    </source>
</evidence>
<keyword evidence="5 12" id="KW-0418">Kinase</keyword>
<keyword evidence="4 8" id="KW-0547">Nucleotide-binding</keyword>
<dbReference type="InterPro" id="IPR017441">
    <property type="entry name" value="Protein_kinase_ATP_BS"/>
</dbReference>
<evidence type="ECO:0000259" key="11">
    <source>
        <dbReference type="PROSITE" id="PS50011"/>
    </source>
</evidence>
<keyword evidence="12" id="KW-0723">Serine/threonine-protein kinase</keyword>
<dbReference type="InterPro" id="IPR011009">
    <property type="entry name" value="Kinase-like_dom_sf"/>
</dbReference>
<dbReference type="EMBL" id="QNRR01000001">
    <property type="protein sequence ID" value="RBP47351.1"/>
    <property type="molecule type" value="Genomic_DNA"/>
</dbReference>
<accession>A0A366HSU7</accession>
<dbReference type="PROSITE" id="PS50082">
    <property type="entry name" value="WD_REPEATS_2"/>
    <property type="match status" value="1"/>
</dbReference>
<dbReference type="Pfam" id="PF00400">
    <property type="entry name" value="WD40"/>
    <property type="match status" value="1"/>
</dbReference>
<dbReference type="CDD" id="cd14014">
    <property type="entry name" value="STKc_PknB_like"/>
    <property type="match status" value="1"/>
</dbReference>
<dbReference type="PANTHER" id="PTHR43289">
    <property type="entry name" value="MITOGEN-ACTIVATED PROTEIN KINASE KINASE KINASE 20-RELATED"/>
    <property type="match status" value="1"/>
</dbReference>
<dbReference type="PROSITE" id="PS50294">
    <property type="entry name" value="WD_REPEATS_REGION"/>
    <property type="match status" value="1"/>
</dbReference>
<feature type="region of interest" description="Disordered" evidence="9">
    <location>
        <begin position="43"/>
        <end position="63"/>
    </location>
</feature>
<feature type="binding site" evidence="8">
    <location>
        <position position="104"/>
    </location>
    <ligand>
        <name>ATP</name>
        <dbReference type="ChEBI" id="CHEBI:30616"/>
    </ligand>
</feature>
<dbReference type="AlphaFoldDB" id="A0A366HSU7"/>
<proteinExistence type="predicted"/>
<evidence type="ECO:0000256" key="10">
    <source>
        <dbReference type="SAM" id="Phobius"/>
    </source>
</evidence>
<dbReference type="SUPFAM" id="SSF51004">
    <property type="entry name" value="C-terminal (heme d1) domain of cytochrome cd1-nitrite reductase"/>
    <property type="match status" value="1"/>
</dbReference>
<keyword evidence="2" id="KW-0808">Transferase</keyword>
<evidence type="ECO:0000256" key="6">
    <source>
        <dbReference type="ARBA" id="ARBA00022840"/>
    </source>
</evidence>
<evidence type="ECO:0000256" key="4">
    <source>
        <dbReference type="ARBA" id="ARBA00022741"/>
    </source>
</evidence>
<dbReference type="InterPro" id="IPR019775">
    <property type="entry name" value="WD40_repeat_CS"/>
</dbReference>
<dbReference type="InterPro" id="IPR036322">
    <property type="entry name" value="WD40_repeat_dom_sf"/>
</dbReference>
<keyword evidence="10" id="KW-0472">Membrane</keyword>
<protein>
    <submittedName>
        <fullName evidence="12">Serine/threonine protein kinase</fullName>
    </submittedName>
</protein>
<dbReference type="SUPFAM" id="SSF56112">
    <property type="entry name" value="Protein kinase-like (PK-like)"/>
    <property type="match status" value="1"/>
</dbReference>
<dbReference type="PROSITE" id="PS00108">
    <property type="entry name" value="PROTEIN_KINASE_ST"/>
    <property type="match status" value="1"/>
</dbReference>
<dbReference type="SMART" id="SM00320">
    <property type="entry name" value="WD40"/>
    <property type="match status" value="8"/>
</dbReference>
<dbReference type="Gene3D" id="2.130.10.10">
    <property type="entry name" value="YVTN repeat-like/Quinoprotein amine dehydrogenase"/>
    <property type="match status" value="3"/>
</dbReference>
<feature type="domain" description="Protein kinase" evidence="11">
    <location>
        <begin position="75"/>
        <end position="336"/>
    </location>
</feature>
<reference evidence="12 13" key="1">
    <citation type="submission" date="2018-06" db="EMBL/GenBank/DDBJ databases">
        <title>Genomic Encyclopedia of Type Strains, Phase IV (KMG-IV): sequencing the most valuable type-strain genomes for metagenomic binning, comparative biology and taxonomic classification.</title>
        <authorList>
            <person name="Goeker M."/>
        </authorList>
    </citation>
    <scope>NUCLEOTIDE SEQUENCE [LARGE SCALE GENOMIC DNA]</scope>
    <source>
        <strain evidence="12 13">DSM 25532</strain>
    </source>
</reference>
<evidence type="ECO:0000256" key="3">
    <source>
        <dbReference type="ARBA" id="ARBA00022737"/>
    </source>
</evidence>
<dbReference type="Proteomes" id="UP000253426">
    <property type="component" value="Unassembled WGS sequence"/>
</dbReference>
<dbReference type="PANTHER" id="PTHR43289:SF6">
    <property type="entry name" value="SERINE_THREONINE-PROTEIN KINASE NEKL-3"/>
    <property type="match status" value="1"/>
</dbReference>
<comment type="caution">
    <text evidence="12">The sequence shown here is derived from an EMBL/GenBank/DDBJ whole genome shotgun (WGS) entry which is preliminary data.</text>
</comment>
<dbReference type="SUPFAM" id="SSF50978">
    <property type="entry name" value="WD40 repeat-like"/>
    <property type="match status" value="1"/>
</dbReference>
<evidence type="ECO:0000256" key="1">
    <source>
        <dbReference type="ARBA" id="ARBA00022574"/>
    </source>
</evidence>
<evidence type="ECO:0000313" key="13">
    <source>
        <dbReference type="Proteomes" id="UP000253426"/>
    </source>
</evidence>
<dbReference type="GO" id="GO:0004674">
    <property type="term" value="F:protein serine/threonine kinase activity"/>
    <property type="evidence" value="ECO:0007669"/>
    <property type="project" value="UniProtKB-KW"/>
</dbReference>
<organism evidence="12 13">
    <name type="scientific">Roseimicrobium gellanilyticum</name>
    <dbReference type="NCBI Taxonomy" id="748857"/>
    <lineage>
        <taxon>Bacteria</taxon>
        <taxon>Pseudomonadati</taxon>
        <taxon>Verrucomicrobiota</taxon>
        <taxon>Verrucomicrobiia</taxon>
        <taxon>Verrucomicrobiales</taxon>
        <taxon>Verrucomicrobiaceae</taxon>
        <taxon>Roseimicrobium</taxon>
    </lineage>
</organism>
<dbReference type="PROSITE" id="PS00107">
    <property type="entry name" value="PROTEIN_KINASE_ATP"/>
    <property type="match status" value="1"/>
</dbReference>
<evidence type="ECO:0000256" key="5">
    <source>
        <dbReference type="ARBA" id="ARBA00022777"/>
    </source>
</evidence>
<evidence type="ECO:0000256" key="7">
    <source>
        <dbReference type="PROSITE-ProRule" id="PRU00221"/>
    </source>
</evidence>
<dbReference type="InterPro" id="IPR015943">
    <property type="entry name" value="WD40/YVTN_repeat-like_dom_sf"/>
</dbReference>
<dbReference type="RefSeq" id="WP_113956291.1">
    <property type="nucleotide sequence ID" value="NZ_QNRR01000001.1"/>
</dbReference>
<name>A0A366HSU7_9BACT</name>
<dbReference type="InterPro" id="IPR001680">
    <property type="entry name" value="WD40_rpt"/>
</dbReference>
<feature type="repeat" description="WD" evidence="7">
    <location>
        <begin position="683"/>
        <end position="724"/>
    </location>
</feature>